<proteinExistence type="predicted"/>
<reference evidence="1" key="1">
    <citation type="journal article" date="2015" name="Nature">
        <title>Complex archaea that bridge the gap between prokaryotes and eukaryotes.</title>
        <authorList>
            <person name="Spang A."/>
            <person name="Saw J.H."/>
            <person name="Jorgensen S.L."/>
            <person name="Zaremba-Niedzwiedzka K."/>
            <person name="Martijn J."/>
            <person name="Lind A.E."/>
            <person name="van Eijk R."/>
            <person name="Schleper C."/>
            <person name="Guy L."/>
            <person name="Ettema T.J."/>
        </authorList>
    </citation>
    <scope>NUCLEOTIDE SEQUENCE</scope>
</reference>
<comment type="caution">
    <text evidence="1">The sequence shown here is derived from an EMBL/GenBank/DDBJ whole genome shotgun (WGS) entry which is preliminary data.</text>
</comment>
<gene>
    <name evidence="1" type="ORF">LCGC14_0435430</name>
</gene>
<dbReference type="EMBL" id="LAZR01000413">
    <property type="protein sequence ID" value="KKN69998.1"/>
    <property type="molecule type" value="Genomic_DNA"/>
</dbReference>
<accession>A0A0F9VW78</accession>
<name>A0A0F9VW78_9ZZZZ</name>
<evidence type="ECO:0000313" key="1">
    <source>
        <dbReference type="EMBL" id="KKN69998.1"/>
    </source>
</evidence>
<sequence length="80" mass="8660">MTQANFQLHNRLDEIIAKLNAVGTMLTASIDGDHLPEGEGVSILFDDLVKDFTIVSTCLRVEWIEAQEADLASDKAGGEA</sequence>
<dbReference type="AlphaFoldDB" id="A0A0F9VW78"/>
<protein>
    <submittedName>
        <fullName evidence="1">Uncharacterized protein</fullName>
    </submittedName>
</protein>
<organism evidence="1">
    <name type="scientific">marine sediment metagenome</name>
    <dbReference type="NCBI Taxonomy" id="412755"/>
    <lineage>
        <taxon>unclassified sequences</taxon>
        <taxon>metagenomes</taxon>
        <taxon>ecological metagenomes</taxon>
    </lineage>
</organism>